<accession>A0A8X6SL53</accession>
<comment type="caution">
    <text evidence="1">The sequence shown here is derived from an EMBL/GenBank/DDBJ whole genome shotgun (WGS) entry which is preliminary data.</text>
</comment>
<name>A0A8X6SL53_TRICX</name>
<dbReference type="AlphaFoldDB" id="A0A8X6SL53"/>
<dbReference type="GO" id="GO:0003676">
    <property type="term" value="F:nucleic acid binding"/>
    <property type="evidence" value="ECO:0007669"/>
    <property type="project" value="InterPro"/>
</dbReference>
<gene>
    <name evidence="1" type="ORF">TNCV_4470531</name>
</gene>
<dbReference type="Proteomes" id="UP000887159">
    <property type="component" value="Unassembled WGS sequence"/>
</dbReference>
<organism evidence="1 2">
    <name type="scientific">Trichonephila clavipes</name>
    <name type="common">Golden silk orbweaver</name>
    <name type="synonym">Nephila clavipes</name>
    <dbReference type="NCBI Taxonomy" id="2585209"/>
    <lineage>
        <taxon>Eukaryota</taxon>
        <taxon>Metazoa</taxon>
        <taxon>Ecdysozoa</taxon>
        <taxon>Arthropoda</taxon>
        <taxon>Chelicerata</taxon>
        <taxon>Arachnida</taxon>
        <taxon>Araneae</taxon>
        <taxon>Araneomorphae</taxon>
        <taxon>Entelegynae</taxon>
        <taxon>Araneoidea</taxon>
        <taxon>Nephilidae</taxon>
        <taxon>Trichonephila</taxon>
    </lineage>
</organism>
<protein>
    <submittedName>
        <fullName evidence="1">Uncharacterized protein</fullName>
    </submittedName>
</protein>
<sequence length="193" mass="21974">MLQQDNARPHVEKTARDFCSAQHMQLLPWTPYSPDMSPIEYAWDLVDRRLARDPRPAASKELLLRIQSIWNYLPQADIQNLFDCIPRRIATLIAARVTGKCHDNVIYRNPSLGVLSESGQTQGTTEVGVARSVIARQRNRFHETGHVRRQPEQGRPWSNTGVLNLFFDWAAYICQLFHAGHSLRIISGGGDML</sequence>
<evidence type="ECO:0000313" key="2">
    <source>
        <dbReference type="Proteomes" id="UP000887159"/>
    </source>
</evidence>
<reference evidence="1" key="1">
    <citation type="submission" date="2020-08" db="EMBL/GenBank/DDBJ databases">
        <title>Multicomponent nature underlies the extraordinary mechanical properties of spider dragline silk.</title>
        <authorList>
            <person name="Kono N."/>
            <person name="Nakamura H."/>
            <person name="Mori M."/>
            <person name="Yoshida Y."/>
            <person name="Ohtoshi R."/>
            <person name="Malay A.D."/>
            <person name="Moran D.A.P."/>
            <person name="Tomita M."/>
            <person name="Numata K."/>
            <person name="Arakawa K."/>
        </authorList>
    </citation>
    <scope>NUCLEOTIDE SEQUENCE</scope>
</reference>
<dbReference type="InterPro" id="IPR036397">
    <property type="entry name" value="RNaseH_sf"/>
</dbReference>
<proteinExistence type="predicted"/>
<keyword evidence="2" id="KW-1185">Reference proteome</keyword>
<dbReference type="EMBL" id="BMAU01021304">
    <property type="protein sequence ID" value="GFY11067.1"/>
    <property type="molecule type" value="Genomic_DNA"/>
</dbReference>
<dbReference type="Gene3D" id="3.30.420.10">
    <property type="entry name" value="Ribonuclease H-like superfamily/Ribonuclease H"/>
    <property type="match status" value="1"/>
</dbReference>
<evidence type="ECO:0000313" key="1">
    <source>
        <dbReference type="EMBL" id="GFY11067.1"/>
    </source>
</evidence>